<evidence type="ECO:0000256" key="3">
    <source>
        <dbReference type="ARBA" id="ARBA00005161"/>
    </source>
</evidence>
<evidence type="ECO:0000313" key="13">
    <source>
        <dbReference type="EMBL" id="MDR7087830.1"/>
    </source>
</evidence>
<organism evidence="13 14">
    <name type="scientific">Aeromicrobium panaciterrae</name>
    <dbReference type="NCBI Taxonomy" id="363861"/>
    <lineage>
        <taxon>Bacteria</taxon>
        <taxon>Bacillati</taxon>
        <taxon>Actinomycetota</taxon>
        <taxon>Actinomycetes</taxon>
        <taxon>Propionibacteriales</taxon>
        <taxon>Nocardioidaceae</taxon>
        <taxon>Aeromicrobium</taxon>
    </lineage>
</organism>
<dbReference type="PIRSF" id="PIRSF000164">
    <property type="entry name" value="DHO_oxidase"/>
    <property type="match status" value="1"/>
</dbReference>
<evidence type="ECO:0000256" key="10">
    <source>
        <dbReference type="ARBA" id="ARBA00048639"/>
    </source>
</evidence>
<sequence>MVYRAFFDAVFSSMDPEKAHERGFAAIKAGRFATKVALRKTHAPRTVMGIEFPNAFGLAAGFDKNARAVPGLLALGFGHVEIGTVTARPQPGNPKPRLFRLVEDKAIVNRMGFNNDGAAAVAARLHRLRQKSGRDAVIGVNIGKNKATEAADAIADYVESARLLAPYASYLVVNVSSPNTPGLRDLQAVDELRPLLAAVKDVCDRSHGGRVPLVVKIAPDLADADVDAVADLAIELGLDGISATNTTIARPDELLTPRTTIEAAGAGGLSGPVLADRSTEVLVRLKARVGNRLAIISVGGVTAPEDVRARLDAGADLVQGYTGFIYEGPLWPSRLAAASKPA</sequence>
<evidence type="ECO:0000256" key="9">
    <source>
        <dbReference type="ARBA" id="ARBA00023136"/>
    </source>
</evidence>
<comment type="subcellular location">
    <subcellularLocation>
        <location evidence="11">Cell membrane</location>
        <topology evidence="11">Peripheral membrane protein</topology>
    </subcellularLocation>
    <subcellularLocation>
        <location evidence="2">Membrane</location>
    </subcellularLocation>
</comment>
<comment type="catalytic activity">
    <reaction evidence="10 11">
        <text>(S)-dihydroorotate + a quinone = orotate + a quinol</text>
        <dbReference type="Rhea" id="RHEA:30187"/>
        <dbReference type="ChEBI" id="CHEBI:24646"/>
        <dbReference type="ChEBI" id="CHEBI:30839"/>
        <dbReference type="ChEBI" id="CHEBI:30864"/>
        <dbReference type="ChEBI" id="CHEBI:132124"/>
        <dbReference type="EC" id="1.3.5.2"/>
    </reaction>
</comment>
<feature type="binding site" evidence="11">
    <location>
        <begin position="109"/>
        <end position="113"/>
    </location>
    <ligand>
        <name>substrate</name>
    </ligand>
</feature>
<evidence type="ECO:0000256" key="11">
    <source>
        <dbReference type="HAMAP-Rule" id="MF_00225"/>
    </source>
</evidence>
<keyword evidence="8 11" id="KW-0560">Oxidoreductase</keyword>
<dbReference type="PANTHER" id="PTHR48109">
    <property type="entry name" value="DIHYDROOROTATE DEHYDROGENASE (QUINONE), MITOCHONDRIAL-RELATED"/>
    <property type="match status" value="1"/>
</dbReference>
<dbReference type="NCBIfam" id="NF003645">
    <property type="entry name" value="PRK05286.1-2"/>
    <property type="match status" value="1"/>
</dbReference>
<feature type="binding site" evidence="11">
    <location>
        <position position="84"/>
    </location>
    <ligand>
        <name>FMN</name>
        <dbReference type="ChEBI" id="CHEBI:58210"/>
    </ligand>
</feature>
<feature type="binding site" evidence="11">
    <location>
        <position position="179"/>
    </location>
    <ligand>
        <name>substrate</name>
    </ligand>
</feature>
<evidence type="ECO:0000256" key="1">
    <source>
        <dbReference type="ARBA" id="ARBA00003125"/>
    </source>
</evidence>
<dbReference type="InterPro" id="IPR001295">
    <property type="entry name" value="Dihydroorotate_DH_CS"/>
</dbReference>
<accession>A0ABU1URS7</accession>
<proteinExistence type="inferred from homology"/>
<feature type="active site" description="Nucleophile" evidence="11">
    <location>
        <position position="177"/>
    </location>
</feature>
<dbReference type="Gene3D" id="3.20.20.70">
    <property type="entry name" value="Aldolase class I"/>
    <property type="match status" value="1"/>
</dbReference>
<keyword evidence="5 11" id="KW-0285">Flavoprotein</keyword>
<dbReference type="InterPro" id="IPR005720">
    <property type="entry name" value="Dihydroorotate_DH_cat"/>
</dbReference>
<dbReference type="Proteomes" id="UP001257739">
    <property type="component" value="Unassembled WGS sequence"/>
</dbReference>
<feature type="binding site" evidence="11">
    <location>
        <position position="174"/>
    </location>
    <ligand>
        <name>substrate</name>
    </ligand>
</feature>
<protein>
    <recommendedName>
        <fullName evidence="11">Dihydroorotate dehydrogenase (quinone)</fullName>
        <ecNumber evidence="11">1.3.5.2</ecNumber>
    </recommendedName>
    <alternativeName>
        <fullName evidence="11">DHOdehase</fullName>
        <shortName evidence="11">DHOD</shortName>
        <shortName evidence="11">DHODase</shortName>
    </alternativeName>
    <alternativeName>
        <fullName evidence="11">Dihydroorotate oxidase</fullName>
    </alternativeName>
</protein>
<gene>
    <name evidence="11" type="primary">pyrD</name>
    <name evidence="13" type="ORF">J2X11_002669</name>
</gene>
<dbReference type="NCBIfam" id="TIGR01036">
    <property type="entry name" value="pyrD_sub2"/>
    <property type="match status" value="1"/>
</dbReference>
<dbReference type="HAMAP" id="MF_00225">
    <property type="entry name" value="DHO_dh_type2"/>
    <property type="match status" value="1"/>
</dbReference>
<keyword evidence="11" id="KW-1003">Cell membrane</keyword>
<dbReference type="GO" id="GO:0106430">
    <property type="term" value="F:dihydroorotate dehydrogenase (quinone) activity"/>
    <property type="evidence" value="ECO:0007669"/>
    <property type="project" value="UniProtKB-EC"/>
</dbReference>
<dbReference type="CDD" id="cd04738">
    <property type="entry name" value="DHOD_2_like"/>
    <property type="match status" value="1"/>
</dbReference>
<reference evidence="13 14" key="1">
    <citation type="submission" date="2023-07" db="EMBL/GenBank/DDBJ databases">
        <title>Sorghum-associated microbial communities from plants grown in Nebraska, USA.</title>
        <authorList>
            <person name="Schachtman D."/>
        </authorList>
    </citation>
    <scope>NUCLEOTIDE SEQUENCE [LARGE SCALE GENOMIC DNA]</scope>
    <source>
        <strain evidence="13 14">BE248</strain>
    </source>
</reference>
<keyword evidence="6 11" id="KW-0288">FMN</keyword>
<feature type="binding site" evidence="11">
    <location>
        <position position="271"/>
    </location>
    <ligand>
        <name>FMN</name>
        <dbReference type="ChEBI" id="CHEBI:58210"/>
    </ligand>
</feature>
<comment type="caution">
    <text evidence="13">The sequence shown here is derived from an EMBL/GenBank/DDBJ whole genome shotgun (WGS) entry which is preliminary data.</text>
</comment>
<comment type="pathway">
    <text evidence="3 11">Pyrimidine metabolism; UMP biosynthesis via de novo pathway; orotate from (S)-dihydroorotate (quinone route): step 1/1.</text>
</comment>
<feature type="binding site" evidence="11">
    <location>
        <position position="300"/>
    </location>
    <ligand>
        <name>FMN</name>
        <dbReference type="ChEBI" id="CHEBI:58210"/>
    </ligand>
</feature>
<feature type="binding site" evidence="11">
    <location>
        <position position="216"/>
    </location>
    <ligand>
        <name>FMN</name>
        <dbReference type="ChEBI" id="CHEBI:58210"/>
    </ligand>
</feature>
<feature type="binding site" evidence="11">
    <location>
        <position position="64"/>
    </location>
    <ligand>
        <name>substrate</name>
    </ligand>
</feature>
<dbReference type="InterPro" id="IPR005719">
    <property type="entry name" value="Dihydroorotate_DH_2"/>
</dbReference>
<evidence type="ECO:0000256" key="5">
    <source>
        <dbReference type="ARBA" id="ARBA00022630"/>
    </source>
</evidence>
<dbReference type="InterPro" id="IPR013785">
    <property type="entry name" value="Aldolase_TIM"/>
</dbReference>
<comment type="function">
    <text evidence="1 11">Catalyzes the conversion of dihydroorotate to orotate with quinone as electron acceptor.</text>
</comment>
<dbReference type="InterPro" id="IPR012135">
    <property type="entry name" value="Dihydroorotate_DH_1_2"/>
</dbReference>
<feature type="binding site" evidence="11">
    <location>
        <position position="244"/>
    </location>
    <ligand>
        <name>FMN</name>
        <dbReference type="ChEBI" id="CHEBI:58210"/>
    </ligand>
</feature>
<dbReference type="EMBL" id="JAVDWH010000001">
    <property type="protein sequence ID" value="MDR7087830.1"/>
    <property type="molecule type" value="Genomic_DNA"/>
</dbReference>
<keyword evidence="9 11" id="KW-0472">Membrane</keyword>
<feature type="domain" description="Dihydroorotate dehydrogenase catalytic" evidence="12">
    <location>
        <begin position="46"/>
        <end position="335"/>
    </location>
</feature>
<dbReference type="EC" id="1.3.5.2" evidence="11"/>
<evidence type="ECO:0000256" key="6">
    <source>
        <dbReference type="ARBA" id="ARBA00022643"/>
    </source>
</evidence>
<feature type="binding site" evidence="11">
    <location>
        <position position="141"/>
    </location>
    <ligand>
        <name>FMN</name>
        <dbReference type="ChEBI" id="CHEBI:58210"/>
    </ligand>
</feature>
<evidence type="ECO:0000256" key="4">
    <source>
        <dbReference type="ARBA" id="ARBA00005359"/>
    </source>
</evidence>
<comment type="similarity">
    <text evidence="4 11">Belongs to the dihydroorotate dehydrogenase family. Type 2 subfamily.</text>
</comment>
<feature type="binding site" evidence="11">
    <location>
        <begin position="245"/>
        <end position="246"/>
    </location>
    <ligand>
        <name>substrate</name>
    </ligand>
</feature>
<evidence type="ECO:0000259" key="12">
    <source>
        <dbReference type="Pfam" id="PF01180"/>
    </source>
</evidence>
<keyword evidence="7 11" id="KW-0665">Pyrimidine biosynthesis</keyword>
<name>A0ABU1URS7_9ACTN</name>
<comment type="subunit">
    <text evidence="11">Monomer.</text>
</comment>
<dbReference type="NCBIfam" id="NF003652">
    <property type="entry name" value="PRK05286.2-5"/>
    <property type="match status" value="1"/>
</dbReference>
<feature type="binding site" evidence="11">
    <location>
        <begin position="321"/>
        <end position="322"/>
    </location>
    <ligand>
        <name>FMN</name>
        <dbReference type="ChEBI" id="CHEBI:58210"/>
    </ligand>
</feature>
<keyword evidence="14" id="KW-1185">Reference proteome</keyword>
<evidence type="ECO:0000313" key="14">
    <source>
        <dbReference type="Proteomes" id="UP001257739"/>
    </source>
</evidence>
<dbReference type="InterPro" id="IPR050074">
    <property type="entry name" value="DHO_dehydrogenase"/>
</dbReference>
<dbReference type="PROSITE" id="PS00911">
    <property type="entry name" value="DHODEHASE_1"/>
    <property type="match status" value="1"/>
</dbReference>
<comment type="cofactor">
    <cofactor evidence="11">
        <name>FMN</name>
        <dbReference type="ChEBI" id="CHEBI:58210"/>
    </cofactor>
    <text evidence="11">Binds 1 FMN per subunit.</text>
</comment>
<evidence type="ECO:0000256" key="8">
    <source>
        <dbReference type="ARBA" id="ARBA00023002"/>
    </source>
</evidence>
<feature type="binding site" evidence="11">
    <location>
        <begin position="60"/>
        <end position="64"/>
    </location>
    <ligand>
        <name>FMN</name>
        <dbReference type="ChEBI" id="CHEBI:58210"/>
    </ligand>
</feature>
<dbReference type="NCBIfam" id="NF003648">
    <property type="entry name" value="PRK05286.2-1"/>
    <property type="match status" value="1"/>
</dbReference>
<dbReference type="SUPFAM" id="SSF51395">
    <property type="entry name" value="FMN-linked oxidoreductases"/>
    <property type="match status" value="1"/>
</dbReference>
<dbReference type="Pfam" id="PF01180">
    <property type="entry name" value="DHO_dh"/>
    <property type="match status" value="1"/>
</dbReference>
<evidence type="ECO:0000256" key="2">
    <source>
        <dbReference type="ARBA" id="ARBA00004370"/>
    </source>
</evidence>
<dbReference type="RefSeq" id="WP_309971938.1">
    <property type="nucleotide sequence ID" value="NZ_JAVDWH010000001.1"/>
</dbReference>
<dbReference type="PANTHER" id="PTHR48109:SF4">
    <property type="entry name" value="DIHYDROOROTATE DEHYDROGENASE (QUINONE), MITOCHONDRIAL"/>
    <property type="match status" value="1"/>
</dbReference>
<feature type="binding site" evidence="11">
    <location>
        <position position="174"/>
    </location>
    <ligand>
        <name>FMN</name>
        <dbReference type="ChEBI" id="CHEBI:58210"/>
    </ligand>
</feature>
<evidence type="ECO:0000256" key="7">
    <source>
        <dbReference type="ARBA" id="ARBA00022975"/>
    </source>
</evidence>